<dbReference type="EMBL" id="JAEMHM010000006">
    <property type="protein sequence ID" value="MBJ6724909.1"/>
    <property type="molecule type" value="Genomic_DNA"/>
</dbReference>
<dbReference type="AlphaFoldDB" id="A0A8J7IQI4"/>
<gene>
    <name evidence="1" type="ORF">JFN93_09340</name>
</gene>
<dbReference type="RefSeq" id="WP_199383790.1">
    <property type="nucleotide sequence ID" value="NZ_JAEMHM010000006.1"/>
</dbReference>
<protein>
    <submittedName>
        <fullName evidence="1">Uncharacterized protein</fullName>
    </submittedName>
</protein>
<reference evidence="1" key="1">
    <citation type="submission" date="2020-12" db="EMBL/GenBank/DDBJ databases">
        <title>Geomonas sp. Red875, isolated from river sediment.</title>
        <authorList>
            <person name="Xu Z."/>
            <person name="Zhang Z."/>
            <person name="Masuda Y."/>
            <person name="Itoh H."/>
            <person name="Senoo K."/>
        </authorList>
    </citation>
    <scope>NUCLEOTIDE SEQUENCE</scope>
    <source>
        <strain evidence="1">Red875</strain>
    </source>
</reference>
<keyword evidence="2" id="KW-1185">Reference proteome</keyword>
<dbReference type="Proteomes" id="UP000636888">
    <property type="component" value="Unassembled WGS sequence"/>
</dbReference>
<sequence>MASLALKCLKMPDGLIFLVPEQDDGQQKIIASAVQVAVNDVGVYIRAEDIILPIFDELLTHILKNPNVQVWIVAEGRFVEENSITLELDRDAILEAKGVWEYRKSRAAKAPA</sequence>
<evidence type="ECO:0000313" key="1">
    <source>
        <dbReference type="EMBL" id="MBJ6724909.1"/>
    </source>
</evidence>
<accession>A0A8J7IQI4</accession>
<proteinExistence type="predicted"/>
<organism evidence="1 2">
    <name type="scientific">Geomesophilobacter sediminis</name>
    <dbReference type="NCBI Taxonomy" id="2798584"/>
    <lineage>
        <taxon>Bacteria</taxon>
        <taxon>Pseudomonadati</taxon>
        <taxon>Thermodesulfobacteriota</taxon>
        <taxon>Desulfuromonadia</taxon>
        <taxon>Geobacterales</taxon>
        <taxon>Geobacteraceae</taxon>
        <taxon>Geomesophilobacter</taxon>
    </lineage>
</organism>
<name>A0A8J7IQI4_9BACT</name>
<comment type="caution">
    <text evidence="1">The sequence shown here is derived from an EMBL/GenBank/DDBJ whole genome shotgun (WGS) entry which is preliminary data.</text>
</comment>
<evidence type="ECO:0000313" key="2">
    <source>
        <dbReference type="Proteomes" id="UP000636888"/>
    </source>
</evidence>